<feature type="domain" description="HTH cro/C1-type" evidence="2">
    <location>
        <begin position="22"/>
        <end position="76"/>
    </location>
</feature>
<protein>
    <recommendedName>
        <fullName evidence="2">HTH cro/C1-type domain-containing protein</fullName>
    </recommendedName>
</protein>
<gene>
    <name evidence="3" type="ORF">LMG26690_03673</name>
</gene>
<sequence length="193" mass="20822">MEQPHTAAAADAGLDLRLAARLKTLRQDRGWSLDDLAGRAGISRATLSRLENGEVSPTASVLGKLCAAHGMTMSRLMLMVEDDFAAHVPQAAQAVWVDDSVGFRRRSVSPPSQRLAGEVLACELAADARISYDQSPRPGLEHHLLMLDGELSVTADGHTHRLLPGDCLRYQLFGASAFVTPPHSGARYLLFIV</sequence>
<dbReference type="EMBL" id="CADIJM010000008">
    <property type="protein sequence ID" value="CAB3718211.1"/>
    <property type="molecule type" value="Genomic_DNA"/>
</dbReference>
<dbReference type="InterPro" id="IPR010982">
    <property type="entry name" value="Lambda_DNA-bd_dom_sf"/>
</dbReference>
<dbReference type="PANTHER" id="PTHR46797">
    <property type="entry name" value="HTH-TYPE TRANSCRIPTIONAL REGULATOR"/>
    <property type="match status" value="1"/>
</dbReference>
<dbReference type="Gene3D" id="2.60.120.10">
    <property type="entry name" value="Jelly Rolls"/>
    <property type="match status" value="1"/>
</dbReference>
<evidence type="ECO:0000256" key="1">
    <source>
        <dbReference type="ARBA" id="ARBA00023125"/>
    </source>
</evidence>
<accession>A0A6S7AG73</accession>
<dbReference type="InterPro" id="IPR011051">
    <property type="entry name" value="RmlC_Cupin_sf"/>
</dbReference>
<keyword evidence="4" id="KW-1185">Reference proteome</keyword>
<evidence type="ECO:0000313" key="3">
    <source>
        <dbReference type="EMBL" id="CAB3718211.1"/>
    </source>
</evidence>
<dbReference type="Pfam" id="PF13560">
    <property type="entry name" value="HTH_31"/>
    <property type="match status" value="1"/>
</dbReference>
<dbReference type="GO" id="GO:0005829">
    <property type="term" value="C:cytosol"/>
    <property type="evidence" value="ECO:0007669"/>
    <property type="project" value="TreeGrafter"/>
</dbReference>
<dbReference type="SUPFAM" id="SSF47413">
    <property type="entry name" value="lambda repressor-like DNA-binding domains"/>
    <property type="match status" value="1"/>
</dbReference>
<dbReference type="GO" id="GO:0003700">
    <property type="term" value="F:DNA-binding transcription factor activity"/>
    <property type="evidence" value="ECO:0007669"/>
    <property type="project" value="TreeGrafter"/>
</dbReference>
<dbReference type="Proteomes" id="UP000494214">
    <property type="component" value="Unassembled WGS sequence"/>
</dbReference>
<dbReference type="GO" id="GO:0003677">
    <property type="term" value="F:DNA binding"/>
    <property type="evidence" value="ECO:0007669"/>
    <property type="project" value="UniProtKB-KW"/>
</dbReference>
<evidence type="ECO:0000313" key="4">
    <source>
        <dbReference type="Proteomes" id="UP000494214"/>
    </source>
</evidence>
<dbReference type="PROSITE" id="PS50943">
    <property type="entry name" value="HTH_CROC1"/>
    <property type="match status" value="1"/>
</dbReference>
<dbReference type="RefSeq" id="WP_175124426.1">
    <property type="nucleotide sequence ID" value="NZ_CADIJM010000008.1"/>
</dbReference>
<dbReference type="CDD" id="cd00093">
    <property type="entry name" value="HTH_XRE"/>
    <property type="match status" value="1"/>
</dbReference>
<name>A0A6S7AG73_9BURK</name>
<dbReference type="AlphaFoldDB" id="A0A6S7AG73"/>
<dbReference type="SUPFAM" id="SSF51182">
    <property type="entry name" value="RmlC-like cupins"/>
    <property type="match status" value="1"/>
</dbReference>
<dbReference type="SMART" id="SM00530">
    <property type="entry name" value="HTH_XRE"/>
    <property type="match status" value="1"/>
</dbReference>
<proteinExistence type="predicted"/>
<keyword evidence="1" id="KW-0238">DNA-binding</keyword>
<dbReference type="InterPro" id="IPR001387">
    <property type="entry name" value="Cro/C1-type_HTH"/>
</dbReference>
<dbReference type="InterPro" id="IPR014710">
    <property type="entry name" value="RmlC-like_jellyroll"/>
</dbReference>
<dbReference type="InterPro" id="IPR050807">
    <property type="entry name" value="TransReg_Diox_bact_type"/>
</dbReference>
<dbReference type="CDD" id="cd02209">
    <property type="entry name" value="cupin_XRE_C"/>
    <property type="match status" value="1"/>
</dbReference>
<organism evidence="3 4">
    <name type="scientific">Achromobacter animicus</name>
    <dbReference type="NCBI Taxonomy" id="1389935"/>
    <lineage>
        <taxon>Bacteria</taxon>
        <taxon>Pseudomonadati</taxon>
        <taxon>Pseudomonadota</taxon>
        <taxon>Betaproteobacteria</taxon>
        <taxon>Burkholderiales</taxon>
        <taxon>Alcaligenaceae</taxon>
        <taxon>Achromobacter</taxon>
    </lineage>
</organism>
<dbReference type="PANTHER" id="PTHR46797:SF10">
    <property type="entry name" value="BLR1115 PROTEIN"/>
    <property type="match status" value="1"/>
</dbReference>
<reference evidence="3 4" key="1">
    <citation type="submission" date="2020-04" db="EMBL/GenBank/DDBJ databases">
        <authorList>
            <person name="De Canck E."/>
        </authorList>
    </citation>
    <scope>NUCLEOTIDE SEQUENCE [LARGE SCALE GENOMIC DNA]</scope>
    <source>
        <strain evidence="3 4">LMG 26690</strain>
    </source>
</reference>
<dbReference type="Gene3D" id="1.10.260.40">
    <property type="entry name" value="lambda repressor-like DNA-binding domains"/>
    <property type="match status" value="1"/>
</dbReference>
<evidence type="ECO:0000259" key="2">
    <source>
        <dbReference type="PROSITE" id="PS50943"/>
    </source>
</evidence>